<dbReference type="AlphaFoldDB" id="A0A095SS10"/>
<reference evidence="6 7" key="1">
    <citation type="submission" date="2014-09" db="EMBL/GenBank/DDBJ databases">
        <title>Whole Genome Shotgun of Flavobacterium aquatile LMG 4008.</title>
        <authorList>
            <person name="Gale A.N."/>
            <person name="Pipes S.E."/>
            <person name="Newman J.D."/>
        </authorList>
    </citation>
    <scope>NUCLEOTIDE SEQUENCE [LARGE SCALE GENOMIC DNA]</scope>
    <source>
        <strain evidence="6 7">LMG 4008</strain>
    </source>
</reference>
<comment type="function">
    <text evidence="3">Lytic transglycosylase with a strong preference for naked glycan strands that lack stem peptides.</text>
</comment>
<keyword evidence="2 3" id="KW-0961">Cell wall biogenesis/degradation</keyword>
<accession>A0A095SS10</accession>
<dbReference type="OrthoDB" id="9779128at2"/>
<feature type="chain" id="PRO_5009982800" description="Probable endolytic peptidoglycan transglycosylase RlpA" evidence="3">
    <location>
        <begin position="26"/>
        <end position="169"/>
    </location>
</feature>
<dbReference type="InterPro" id="IPR034718">
    <property type="entry name" value="RlpA"/>
</dbReference>
<feature type="signal peptide" evidence="3">
    <location>
        <begin position="1"/>
        <end position="25"/>
    </location>
</feature>
<evidence type="ECO:0000259" key="5">
    <source>
        <dbReference type="Pfam" id="PF03330"/>
    </source>
</evidence>
<dbReference type="EC" id="4.2.2.-" evidence="3"/>
<dbReference type="Gene3D" id="2.40.40.10">
    <property type="entry name" value="RlpA-like domain"/>
    <property type="match status" value="1"/>
</dbReference>
<proteinExistence type="inferred from homology"/>
<dbReference type="HAMAP" id="MF_02071">
    <property type="entry name" value="RlpA"/>
    <property type="match status" value="1"/>
</dbReference>
<name>A0A095SS10_9FLAO</name>
<dbReference type="GO" id="GO:0008932">
    <property type="term" value="F:lytic endotransglycosylase activity"/>
    <property type="evidence" value="ECO:0007669"/>
    <property type="project" value="UniProtKB-UniRule"/>
</dbReference>
<evidence type="ECO:0000256" key="3">
    <source>
        <dbReference type="HAMAP-Rule" id="MF_02071"/>
    </source>
</evidence>
<protein>
    <recommendedName>
        <fullName evidence="3">Probable endolytic peptidoglycan transglycosylase RlpA</fullName>
        <ecNumber evidence="3">4.2.2.-</ecNumber>
    </recommendedName>
</protein>
<comment type="caution">
    <text evidence="6">The sequence shown here is derived from an EMBL/GenBank/DDBJ whole genome shotgun (WGS) entry which is preliminary data.</text>
</comment>
<evidence type="ECO:0000256" key="4">
    <source>
        <dbReference type="RuleBase" id="RU003495"/>
    </source>
</evidence>
<dbReference type="RefSeq" id="WP_035128410.1">
    <property type="nucleotide sequence ID" value="NZ_JRHH01000005.1"/>
</dbReference>
<dbReference type="PANTHER" id="PTHR34183:SF8">
    <property type="entry name" value="ENDOLYTIC PEPTIDOGLYCAN TRANSGLYCOSYLASE RLPA-RELATED"/>
    <property type="match status" value="1"/>
</dbReference>
<evidence type="ECO:0000256" key="2">
    <source>
        <dbReference type="ARBA" id="ARBA00023316"/>
    </source>
</evidence>
<feature type="domain" description="RlpA-like protein double-psi beta-barrel" evidence="5">
    <location>
        <begin position="76"/>
        <end position="163"/>
    </location>
</feature>
<dbReference type="GO" id="GO:0071555">
    <property type="term" value="P:cell wall organization"/>
    <property type="evidence" value="ECO:0007669"/>
    <property type="project" value="UniProtKB-KW"/>
</dbReference>
<sequence length="169" mass="19184" precursor="true">MQKSKLSILVMSIIALFTYSFTVNSAIEKKQEPKNKQEVKKNQDTVKKSKFTTDLNQQIDSVIAYQGKFKPYKKNAHASYYADRFHNKRTASGKVYNMNKLTAAHKKLPFGTIVKVTNETNGKSVFVEITDRGPFVKGREIDLSKKAFFEIAGNRNSGKVNVTLEILQK</sequence>
<dbReference type="EMBL" id="JRHH01000005">
    <property type="protein sequence ID" value="KGD67119.1"/>
    <property type="molecule type" value="Genomic_DNA"/>
</dbReference>
<keyword evidence="7" id="KW-1185">Reference proteome</keyword>
<gene>
    <name evidence="3" type="primary">rlpA</name>
    <name evidence="6" type="ORF">LG45_12900</name>
</gene>
<dbReference type="Proteomes" id="UP000029554">
    <property type="component" value="Unassembled WGS sequence"/>
</dbReference>
<evidence type="ECO:0000313" key="6">
    <source>
        <dbReference type="EMBL" id="KGD67119.1"/>
    </source>
</evidence>
<keyword evidence="3" id="KW-0732">Signal</keyword>
<dbReference type="GO" id="GO:0000270">
    <property type="term" value="P:peptidoglycan metabolic process"/>
    <property type="evidence" value="ECO:0007669"/>
    <property type="project" value="UniProtKB-UniRule"/>
</dbReference>
<dbReference type="eggNOG" id="COG0797">
    <property type="taxonomic scope" value="Bacteria"/>
</dbReference>
<dbReference type="InterPro" id="IPR036908">
    <property type="entry name" value="RlpA-like_sf"/>
</dbReference>
<dbReference type="STRING" id="1453498.LG45_12900"/>
<dbReference type="CDD" id="cd22268">
    <property type="entry name" value="DPBB_RlpA-like"/>
    <property type="match status" value="1"/>
</dbReference>
<dbReference type="InterPro" id="IPR009009">
    <property type="entry name" value="RlpA-like_DPBB"/>
</dbReference>
<organism evidence="6 7">
    <name type="scientific">Flavobacterium aquatile LMG 4008 = ATCC 11947</name>
    <dbReference type="NCBI Taxonomy" id="1453498"/>
    <lineage>
        <taxon>Bacteria</taxon>
        <taxon>Pseudomonadati</taxon>
        <taxon>Bacteroidota</taxon>
        <taxon>Flavobacteriia</taxon>
        <taxon>Flavobacteriales</taxon>
        <taxon>Flavobacteriaceae</taxon>
        <taxon>Flavobacterium</taxon>
    </lineage>
</organism>
<keyword evidence="1 3" id="KW-0456">Lyase</keyword>
<evidence type="ECO:0000256" key="1">
    <source>
        <dbReference type="ARBA" id="ARBA00023239"/>
    </source>
</evidence>
<dbReference type="SUPFAM" id="SSF50685">
    <property type="entry name" value="Barwin-like endoglucanases"/>
    <property type="match status" value="1"/>
</dbReference>
<dbReference type="PANTHER" id="PTHR34183">
    <property type="entry name" value="ENDOLYTIC PEPTIDOGLYCAN TRANSGLYCOSYLASE RLPA"/>
    <property type="match status" value="1"/>
</dbReference>
<dbReference type="NCBIfam" id="TIGR00413">
    <property type="entry name" value="rlpA"/>
    <property type="match status" value="1"/>
</dbReference>
<comment type="similarity">
    <text evidence="3 4">Belongs to the RlpA family.</text>
</comment>
<dbReference type="InterPro" id="IPR012997">
    <property type="entry name" value="RplA"/>
</dbReference>
<dbReference type="Pfam" id="PF03330">
    <property type="entry name" value="DPBB_1"/>
    <property type="match status" value="1"/>
</dbReference>
<evidence type="ECO:0000313" key="7">
    <source>
        <dbReference type="Proteomes" id="UP000029554"/>
    </source>
</evidence>